<dbReference type="Proteomes" id="UP000267096">
    <property type="component" value="Unassembled WGS sequence"/>
</dbReference>
<accession>A0A0M3JF31</accession>
<sequence>MTYPKLAGTKMSQFNKNKDEDLNSASYTRAVLSCAQQALTKPPQTSRRPFISMQAEYLATEALTLGRKKSAEAVKVKRALHNQLRKDYENEWDRRVKEMEEE</sequence>
<dbReference type="WBParaSite" id="ASIM_0000623101-mRNA-1">
    <property type="protein sequence ID" value="ASIM_0000623101-mRNA-1"/>
    <property type="gene ID" value="ASIM_0000623101"/>
</dbReference>
<evidence type="ECO:0000313" key="1">
    <source>
        <dbReference type="EMBL" id="VDK26396.1"/>
    </source>
</evidence>
<dbReference type="AlphaFoldDB" id="A0A0M3JF31"/>
<proteinExistence type="predicted"/>
<reference evidence="1 2" key="2">
    <citation type="submission" date="2018-11" db="EMBL/GenBank/DDBJ databases">
        <authorList>
            <consortium name="Pathogen Informatics"/>
        </authorList>
    </citation>
    <scope>NUCLEOTIDE SEQUENCE [LARGE SCALE GENOMIC DNA]</scope>
</reference>
<protein>
    <submittedName>
        <fullName evidence="3">DUF3175 domain-containing protein</fullName>
    </submittedName>
</protein>
<evidence type="ECO:0000313" key="2">
    <source>
        <dbReference type="Proteomes" id="UP000267096"/>
    </source>
</evidence>
<reference evidence="3" key="1">
    <citation type="submission" date="2017-02" db="UniProtKB">
        <authorList>
            <consortium name="WormBaseParasite"/>
        </authorList>
    </citation>
    <scope>IDENTIFICATION</scope>
</reference>
<keyword evidence="2" id="KW-1185">Reference proteome</keyword>
<evidence type="ECO:0000313" key="3">
    <source>
        <dbReference type="WBParaSite" id="ASIM_0000623101-mRNA-1"/>
    </source>
</evidence>
<gene>
    <name evidence="1" type="ORF">ASIM_LOCUS6011</name>
</gene>
<name>A0A0M3JF31_ANISI</name>
<dbReference type="EMBL" id="UYRR01012521">
    <property type="protein sequence ID" value="VDK26396.1"/>
    <property type="molecule type" value="Genomic_DNA"/>
</dbReference>
<organism evidence="3">
    <name type="scientific">Anisakis simplex</name>
    <name type="common">Herring worm</name>
    <dbReference type="NCBI Taxonomy" id="6269"/>
    <lineage>
        <taxon>Eukaryota</taxon>
        <taxon>Metazoa</taxon>
        <taxon>Ecdysozoa</taxon>
        <taxon>Nematoda</taxon>
        <taxon>Chromadorea</taxon>
        <taxon>Rhabditida</taxon>
        <taxon>Spirurina</taxon>
        <taxon>Ascaridomorpha</taxon>
        <taxon>Ascaridoidea</taxon>
        <taxon>Anisakidae</taxon>
        <taxon>Anisakis</taxon>
        <taxon>Anisakis simplex complex</taxon>
    </lineage>
</organism>